<keyword evidence="1" id="KW-1133">Transmembrane helix</keyword>
<dbReference type="GeneID" id="86059620"/>
<dbReference type="Pfam" id="PF15562">
    <property type="entry name" value="Imm17"/>
    <property type="match status" value="1"/>
</dbReference>
<protein>
    <submittedName>
        <fullName evidence="2">Immunity protein 17 of polymorphic toxin system</fullName>
    </submittedName>
</protein>
<gene>
    <name evidence="2" type="ORF">DFR60_101272</name>
</gene>
<dbReference type="AlphaFoldDB" id="A0A2V3YCX0"/>
<sequence length="88" mass="9948">MSDLYTKLMERVMPFLQANWLLFLIVVGALFLLGAIFRWKWVCNPQGGNTQGFPAFVYRNFGEKGYRVITGISGAAIILCSAVLWLLM</sequence>
<dbReference type="Proteomes" id="UP000248057">
    <property type="component" value="Unassembled WGS sequence"/>
</dbReference>
<dbReference type="InterPro" id="IPR029087">
    <property type="entry name" value="Imm17"/>
</dbReference>
<accession>A0A2V3YCX0</accession>
<organism evidence="2 3">
    <name type="scientific">Hungatella effluvii</name>
    <dbReference type="NCBI Taxonomy" id="1096246"/>
    <lineage>
        <taxon>Bacteria</taxon>
        <taxon>Bacillati</taxon>
        <taxon>Bacillota</taxon>
        <taxon>Clostridia</taxon>
        <taxon>Lachnospirales</taxon>
        <taxon>Lachnospiraceae</taxon>
        <taxon>Hungatella</taxon>
    </lineage>
</organism>
<keyword evidence="1" id="KW-0812">Transmembrane</keyword>
<dbReference type="RefSeq" id="WP_110321269.1">
    <property type="nucleotide sequence ID" value="NZ_QJKD01000001.1"/>
</dbReference>
<feature type="transmembrane region" description="Helical" evidence="1">
    <location>
        <begin position="20"/>
        <end position="39"/>
    </location>
</feature>
<name>A0A2V3YCX0_9FIRM</name>
<evidence type="ECO:0000256" key="1">
    <source>
        <dbReference type="SAM" id="Phobius"/>
    </source>
</evidence>
<keyword evidence="3" id="KW-1185">Reference proteome</keyword>
<evidence type="ECO:0000313" key="3">
    <source>
        <dbReference type="Proteomes" id="UP000248057"/>
    </source>
</evidence>
<keyword evidence="1" id="KW-0472">Membrane</keyword>
<dbReference type="EMBL" id="QJKD01000001">
    <property type="protein sequence ID" value="PXX56966.1"/>
    <property type="molecule type" value="Genomic_DNA"/>
</dbReference>
<proteinExistence type="predicted"/>
<reference evidence="2 3" key="1">
    <citation type="submission" date="2018-05" db="EMBL/GenBank/DDBJ databases">
        <title>Genomic Encyclopedia of Type Strains, Phase IV (KMG-IV): sequencing the most valuable type-strain genomes for metagenomic binning, comparative biology and taxonomic classification.</title>
        <authorList>
            <person name="Goeker M."/>
        </authorList>
    </citation>
    <scope>NUCLEOTIDE SEQUENCE [LARGE SCALE GENOMIC DNA]</scope>
    <source>
        <strain evidence="2 3">DSM 24995</strain>
    </source>
</reference>
<evidence type="ECO:0000313" key="2">
    <source>
        <dbReference type="EMBL" id="PXX56966.1"/>
    </source>
</evidence>
<feature type="transmembrane region" description="Helical" evidence="1">
    <location>
        <begin position="68"/>
        <end position="87"/>
    </location>
</feature>
<comment type="caution">
    <text evidence="2">The sequence shown here is derived from an EMBL/GenBank/DDBJ whole genome shotgun (WGS) entry which is preliminary data.</text>
</comment>